<reference evidence="2" key="1">
    <citation type="submission" date="2020-05" db="EMBL/GenBank/DDBJ databases">
        <authorList>
            <person name="Chiriac C."/>
            <person name="Salcher M."/>
            <person name="Ghai R."/>
            <person name="Kavagutti S V."/>
        </authorList>
    </citation>
    <scope>NUCLEOTIDE SEQUENCE</scope>
</reference>
<feature type="transmembrane region" description="Helical" evidence="1">
    <location>
        <begin position="12"/>
        <end position="34"/>
    </location>
</feature>
<keyword evidence="1" id="KW-0472">Membrane</keyword>
<sequence length="52" mass="5946">MRRVVLTILDYMLVTIYFATIIIGLSILGAFIAFQVVDYRDGKVQHQLSSKK</sequence>
<keyword evidence="1" id="KW-0812">Transmembrane</keyword>
<accession>A0A6J5SXR1</accession>
<keyword evidence="1" id="KW-1133">Transmembrane helix</keyword>
<name>A0A6J5SXR1_9CAUD</name>
<dbReference type="EMBL" id="LR797481">
    <property type="protein sequence ID" value="CAB4219494.1"/>
    <property type="molecule type" value="Genomic_DNA"/>
</dbReference>
<protein>
    <submittedName>
        <fullName evidence="2">Uncharacterized protein</fullName>
    </submittedName>
</protein>
<gene>
    <name evidence="2" type="ORF">UFOVP1615_2</name>
</gene>
<evidence type="ECO:0000256" key="1">
    <source>
        <dbReference type="SAM" id="Phobius"/>
    </source>
</evidence>
<organism evidence="2">
    <name type="scientific">uncultured Caudovirales phage</name>
    <dbReference type="NCBI Taxonomy" id="2100421"/>
    <lineage>
        <taxon>Viruses</taxon>
        <taxon>Duplodnaviria</taxon>
        <taxon>Heunggongvirae</taxon>
        <taxon>Uroviricota</taxon>
        <taxon>Caudoviricetes</taxon>
        <taxon>Peduoviridae</taxon>
        <taxon>Maltschvirus</taxon>
        <taxon>Maltschvirus maltsch</taxon>
    </lineage>
</organism>
<evidence type="ECO:0000313" key="2">
    <source>
        <dbReference type="EMBL" id="CAB4219494.1"/>
    </source>
</evidence>
<proteinExistence type="predicted"/>